<dbReference type="SUPFAM" id="SSF81383">
    <property type="entry name" value="F-box domain"/>
    <property type="match status" value="1"/>
</dbReference>
<dbReference type="PANTHER" id="PTHR38926:SF72">
    <property type="entry name" value="IM:7136021-RELATED"/>
    <property type="match status" value="1"/>
</dbReference>
<dbReference type="OrthoDB" id="2242631at2759"/>
<dbReference type="SUPFAM" id="SSF52047">
    <property type="entry name" value="RNI-like"/>
    <property type="match status" value="1"/>
</dbReference>
<dbReference type="PANTHER" id="PTHR38926">
    <property type="entry name" value="F-BOX DOMAIN CONTAINING PROTEIN, EXPRESSED"/>
    <property type="match status" value="1"/>
</dbReference>
<protein>
    <recommendedName>
        <fullName evidence="1">F-box domain-containing protein</fullName>
    </recommendedName>
</protein>
<dbReference type="CDD" id="cd09917">
    <property type="entry name" value="F-box_SF"/>
    <property type="match status" value="1"/>
</dbReference>
<accession>A0A162PGF0</accession>
<gene>
    <name evidence="2" type="ORF">PHYBLDRAFT_146756</name>
</gene>
<dbReference type="Gene3D" id="3.80.10.10">
    <property type="entry name" value="Ribonuclease Inhibitor"/>
    <property type="match status" value="1"/>
</dbReference>
<evidence type="ECO:0000259" key="1">
    <source>
        <dbReference type="Pfam" id="PF12937"/>
    </source>
</evidence>
<dbReference type="InterPro" id="IPR001810">
    <property type="entry name" value="F-box_dom"/>
</dbReference>
<sequence>MLASELPFEIILCIARFLPIESKRCCANVCKSWKAPFKSMLWDSITIKNTKEMKNICDPAHSRHKPFKSNGKRTRSLTLDRDVTTSHVQFTHLQKLLPNIRCLYIEHLCLSIPDLGKLNWKPWKSLTVLGLKLSQMESPGEKDRLLEILSFLPCLVKLDLAETCMPWGKNRGPNNLDKLHSYLPRLSSLSIYVNHTDFDDDDYDPTAMIEPAINLTELNVTGPGIHLLWYIIRKYPNLRSLKTLSLEKGYSSNFDPQKLIYALGTLSHGFSFLRNIGIATKTSTKYHLEIWKQISLLNIKLRNIGLDLGRGDRYKEEDSETTFYRIVTPHANIVESLCINMKDEFMSPRIFMPLYSLQCYPCLVSLYLEIHNASYCLDVILNSCPELRTLSFSNAWLYISPGGSANDPKHGLKHIDLMLVDVYTSVLGYLSYRCRDLEHMSLDSAIIFDTFSKGPEKLCIDMSYTCFKYLLIRCIGFGKPRSDLYKKGDVSIMVLSESTIDPQLKNKKRSKAIVNNNALSKAPIKNTWYYISYAEETSGGTFSFMWKLRKHEIEFARKHFNLPLDNKNSYEIDDCTGPMEHYPGRRAFLKRRRAKQREFLDPDSDIVECSRCYNNYECEGSDCSDNDFHDSSRKFLKKRDFYDITGSFKKGNQHTDRRERWEKDVPDGYVTFKCGYIEQYKSDT</sequence>
<dbReference type="Gene3D" id="1.20.1280.50">
    <property type="match status" value="1"/>
</dbReference>
<organism evidence="2 3">
    <name type="scientific">Phycomyces blakesleeanus (strain ATCC 8743b / DSM 1359 / FGSC 10004 / NBRC 33097 / NRRL 1555)</name>
    <dbReference type="NCBI Taxonomy" id="763407"/>
    <lineage>
        <taxon>Eukaryota</taxon>
        <taxon>Fungi</taxon>
        <taxon>Fungi incertae sedis</taxon>
        <taxon>Mucoromycota</taxon>
        <taxon>Mucoromycotina</taxon>
        <taxon>Mucoromycetes</taxon>
        <taxon>Mucorales</taxon>
        <taxon>Phycomycetaceae</taxon>
        <taxon>Phycomyces</taxon>
    </lineage>
</organism>
<keyword evidence="3" id="KW-1185">Reference proteome</keyword>
<dbReference type="VEuPathDB" id="FungiDB:PHYBLDRAFT_146756"/>
<reference evidence="3" key="1">
    <citation type="submission" date="2015-06" db="EMBL/GenBank/DDBJ databases">
        <title>Expansion of signal transduction pathways in fungi by whole-genome duplication.</title>
        <authorList>
            <consortium name="DOE Joint Genome Institute"/>
            <person name="Corrochano L.M."/>
            <person name="Kuo A."/>
            <person name="Marcet-Houben M."/>
            <person name="Polaino S."/>
            <person name="Salamov A."/>
            <person name="Villalobos J.M."/>
            <person name="Alvarez M.I."/>
            <person name="Avalos J."/>
            <person name="Benito E.P."/>
            <person name="Benoit I."/>
            <person name="Burger G."/>
            <person name="Camino L.P."/>
            <person name="Canovas D."/>
            <person name="Cerda-Olmedo E."/>
            <person name="Cheng J.-F."/>
            <person name="Dominguez A."/>
            <person name="Elias M."/>
            <person name="Eslava A.P."/>
            <person name="Glaser F."/>
            <person name="Grimwood J."/>
            <person name="Gutierrez G."/>
            <person name="Heitman J."/>
            <person name="Henrissat B."/>
            <person name="Iturriaga E.A."/>
            <person name="Lang B.F."/>
            <person name="Lavin J.L."/>
            <person name="Lee S."/>
            <person name="Li W."/>
            <person name="Lindquist E."/>
            <person name="Lopez-Garcia S."/>
            <person name="Luque E.M."/>
            <person name="Marcos A.T."/>
            <person name="Martin J."/>
            <person name="McCluskey K."/>
            <person name="Medina H.R."/>
            <person name="Miralles-Duran A."/>
            <person name="Miyazaki A."/>
            <person name="Munoz-Torres E."/>
            <person name="Oguiza J.A."/>
            <person name="Ohm R."/>
            <person name="Olmedo M."/>
            <person name="Orejas M."/>
            <person name="Ortiz-Castellanos L."/>
            <person name="Pisabarro A.G."/>
            <person name="Rodriguez-Romero J."/>
            <person name="Ruiz-Herrera J."/>
            <person name="Ruiz-Vazquez R."/>
            <person name="Sanz C."/>
            <person name="Schackwitz W."/>
            <person name="Schmutz J."/>
            <person name="Shahriari M."/>
            <person name="Shelest E."/>
            <person name="Silva-Franco F."/>
            <person name="Soanes D."/>
            <person name="Syed K."/>
            <person name="Tagua V.G."/>
            <person name="Talbot N.J."/>
            <person name="Thon M."/>
            <person name="De vries R.P."/>
            <person name="Wiebenga A."/>
            <person name="Yadav J.S."/>
            <person name="Braun E.L."/>
            <person name="Baker S."/>
            <person name="Garre V."/>
            <person name="Horwitz B."/>
            <person name="Torres-Martinez S."/>
            <person name="Idnurm A."/>
            <person name="Herrera-Estrella A."/>
            <person name="Gabaldon T."/>
            <person name="Grigoriev I.V."/>
        </authorList>
    </citation>
    <scope>NUCLEOTIDE SEQUENCE [LARGE SCALE GENOMIC DNA]</scope>
    <source>
        <strain evidence="3">NRRL 1555(-)</strain>
    </source>
</reference>
<dbReference type="GeneID" id="28992622"/>
<dbReference type="Proteomes" id="UP000077315">
    <property type="component" value="Unassembled WGS sequence"/>
</dbReference>
<evidence type="ECO:0000313" key="3">
    <source>
        <dbReference type="Proteomes" id="UP000077315"/>
    </source>
</evidence>
<dbReference type="RefSeq" id="XP_018290607.1">
    <property type="nucleotide sequence ID" value="XM_018431716.1"/>
</dbReference>
<dbReference type="EMBL" id="KV440983">
    <property type="protein sequence ID" value="OAD72567.1"/>
    <property type="molecule type" value="Genomic_DNA"/>
</dbReference>
<dbReference type="InterPro" id="IPR036047">
    <property type="entry name" value="F-box-like_dom_sf"/>
</dbReference>
<feature type="domain" description="F-box" evidence="1">
    <location>
        <begin position="4"/>
        <end position="47"/>
    </location>
</feature>
<proteinExistence type="predicted"/>
<dbReference type="InParanoid" id="A0A162PGF0"/>
<dbReference type="InterPro" id="IPR032675">
    <property type="entry name" value="LRR_dom_sf"/>
</dbReference>
<dbReference type="Pfam" id="PF12937">
    <property type="entry name" value="F-box-like"/>
    <property type="match status" value="1"/>
</dbReference>
<name>A0A162PGF0_PHYB8</name>
<evidence type="ECO:0000313" key="2">
    <source>
        <dbReference type="EMBL" id="OAD72567.1"/>
    </source>
</evidence>
<dbReference type="AlphaFoldDB" id="A0A162PGF0"/>